<keyword evidence="2" id="KW-1185">Reference proteome</keyword>
<name>A0ABQ5MVX7_9MICC</name>
<dbReference type="EMBL" id="BRVS01000013">
    <property type="protein sequence ID" value="GLB68150.1"/>
    <property type="molecule type" value="Genomic_DNA"/>
</dbReference>
<accession>A0ABQ5MVX7</accession>
<evidence type="ECO:0000313" key="2">
    <source>
        <dbReference type="Proteomes" id="UP001209654"/>
    </source>
</evidence>
<reference evidence="1 2" key="1">
    <citation type="journal article" date="2023" name="Int. J. Syst. Evol. Microbiol.">
        <title>Arthrobacter mangrovi sp. nov., an actinobacterium isolated from the rhizosphere of a mangrove.</title>
        <authorList>
            <person name="Hamada M."/>
            <person name="Saitou S."/>
            <person name="Enomoto N."/>
            <person name="Nanri K."/>
            <person name="Hidaka K."/>
            <person name="Miura T."/>
            <person name="Tamura T."/>
        </authorList>
    </citation>
    <scope>NUCLEOTIDE SEQUENCE [LARGE SCALE GENOMIC DNA]</scope>
    <source>
        <strain evidence="1 2">NBRC 112813</strain>
    </source>
</reference>
<protein>
    <submittedName>
        <fullName evidence="1">Uncharacterized protein</fullName>
    </submittedName>
</protein>
<comment type="caution">
    <text evidence="1">The sequence shown here is derived from an EMBL/GenBank/DDBJ whole genome shotgun (WGS) entry which is preliminary data.</text>
</comment>
<gene>
    <name evidence="1" type="ORF">AHIS1636_25920</name>
</gene>
<organism evidence="1 2">
    <name type="scientific">Arthrobacter mangrovi</name>
    <dbReference type="NCBI Taxonomy" id="2966350"/>
    <lineage>
        <taxon>Bacteria</taxon>
        <taxon>Bacillati</taxon>
        <taxon>Actinomycetota</taxon>
        <taxon>Actinomycetes</taxon>
        <taxon>Micrococcales</taxon>
        <taxon>Micrococcaceae</taxon>
        <taxon>Arthrobacter</taxon>
    </lineage>
</organism>
<dbReference type="Proteomes" id="UP001209654">
    <property type="component" value="Unassembled WGS sequence"/>
</dbReference>
<dbReference type="RefSeq" id="WP_264796251.1">
    <property type="nucleotide sequence ID" value="NZ_BRVS01000013.1"/>
</dbReference>
<evidence type="ECO:0000313" key="1">
    <source>
        <dbReference type="EMBL" id="GLB68150.1"/>
    </source>
</evidence>
<proteinExistence type="predicted"/>
<sequence>MPHESSTLRRFEPLPAAVDAAAVAGQQSAVLEAEIQALLSELEGKLTRFTWLNSSAGVSERQREENLHSLSFMQVALEDVGATVLGISAAAPAGGESAPAALHLPTCS</sequence>